<protein>
    <submittedName>
        <fullName evidence="2">Uncharacterized protein</fullName>
    </submittedName>
</protein>
<reference evidence="2" key="1">
    <citation type="submission" date="2020-05" db="EMBL/GenBank/DDBJ databases">
        <title>WGS assembly of Panicum virgatum.</title>
        <authorList>
            <person name="Lovell J.T."/>
            <person name="Jenkins J."/>
            <person name="Shu S."/>
            <person name="Juenger T.E."/>
            <person name="Schmutz J."/>
        </authorList>
    </citation>
    <scope>NUCLEOTIDE SEQUENCE</scope>
    <source>
        <strain evidence="2">AP13</strain>
    </source>
</reference>
<keyword evidence="3" id="KW-1185">Reference proteome</keyword>
<gene>
    <name evidence="2" type="ORF">PVAP13_3NG271925</name>
</gene>
<evidence type="ECO:0000313" key="2">
    <source>
        <dbReference type="EMBL" id="KAG2622288.1"/>
    </source>
</evidence>
<feature type="compositionally biased region" description="Polar residues" evidence="1">
    <location>
        <begin position="32"/>
        <end position="57"/>
    </location>
</feature>
<accession>A0A8T0UJM9</accession>
<sequence length="104" mass="11084">MSLATGRRILPTVGASRATPRNLCRTAAPSGRNATAHTSPANSAATPRASASNSASHTEPRHGREEPVAASAPLQILRWKKNRSLLHRVRVSIFEISPPVSDVQ</sequence>
<feature type="region of interest" description="Disordered" evidence="1">
    <location>
        <begin position="1"/>
        <end position="72"/>
    </location>
</feature>
<dbReference type="AlphaFoldDB" id="A0A8T0UJM9"/>
<evidence type="ECO:0000256" key="1">
    <source>
        <dbReference type="SAM" id="MobiDB-lite"/>
    </source>
</evidence>
<dbReference type="EMBL" id="CM029042">
    <property type="protein sequence ID" value="KAG2622288.1"/>
    <property type="molecule type" value="Genomic_DNA"/>
</dbReference>
<feature type="compositionally biased region" description="Basic and acidic residues" evidence="1">
    <location>
        <begin position="58"/>
        <end position="67"/>
    </location>
</feature>
<evidence type="ECO:0000313" key="3">
    <source>
        <dbReference type="Proteomes" id="UP000823388"/>
    </source>
</evidence>
<dbReference type="Proteomes" id="UP000823388">
    <property type="component" value="Chromosome 3N"/>
</dbReference>
<name>A0A8T0UJM9_PANVG</name>
<organism evidence="2 3">
    <name type="scientific">Panicum virgatum</name>
    <name type="common">Blackwell switchgrass</name>
    <dbReference type="NCBI Taxonomy" id="38727"/>
    <lineage>
        <taxon>Eukaryota</taxon>
        <taxon>Viridiplantae</taxon>
        <taxon>Streptophyta</taxon>
        <taxon>Embryophyta</taxon>
        <taxon>Tracheophyta</taxon>
        <taxon>Spermatophyta</taxon>
        <taxon>Magnoliopsida</taxon>
        <taxon>Liliopsida</taxon>
        <taxon>Poales</taxon>
        <taxon>Poaceae</taxon>
        <taxon>PACMAD clade</taxon>
        <taxon>Panicoideae</taxon>
        <taxon>Panicodae</taxon>
        <taxon>Paniceae</taxon>
        <taxon>Panicinae</taxon>
        <taxon>Panicum</taxon>
        <taxon>Panicum sect. Hiantes</taxon>
    </lineage>
</organism>
<comment type="caution">
    <text evidence="2">The sequence shown here is derived from an EMBL/GenBank/DDBJ whole genome shotgun (WGS) entry which is preliminary data.</text>
</comment>
<proteinExistence type="predicted"/>